<comment type="caution">
    <text evidence="1">The sequence shown here is derived from an EMBL/GenBank/DDBJ whole genome shotgun (WGS) entry which is preliminary data.</text>
</comment>
<protein>
    <submittedName>
        <fullName evidence="1">Uncharacterized protein</fullName>
    </submittedName>
</protein>
<dbReference type="Proteomes" id="UP000532010">
    <property type="component" value="Unassembled WGS sequence"/>
</dbReference>
<organism evidence="1 2">
    <name type="scientific">Microvirga lupini</name>
    <dbReference type="NCBI Taxonomy" id="420324"/>
    <lineage>
        <taxon>Bacteria</taxon>
        <taxon>Pseudomonadati</taxon>
        <taxon>Pseudomonadota</taxon>
        <taxon>Alphaproteobacteria</taxon>
        <taxon>Hyphomicrobiales</taxon>
        <taxon>Methylobacteriaceae</taxon>
        <taxon>Microvirga</taxon>
    </lineage>
</organism>
<proteinExistence type="predicted"/>
<evidence type="ECO:0000313" key="1">
    <source>
        <dbReference type="EMBL" id="MBB3018178.1"/>
    </source>
</evidence>
<dbReference type="EMBL" id="JACHWB010000001">
    <property type="protein sequence ID" value="MBB3018178.1"/>
    <property type="molecule type" value="Genomic_DNA"/>
</dbReference>
<dbReference type="RefSeq" id="WP_183448053.1">
    <property type="nucleotide sequence ID" value="NZ_JACHWB010000001.1"/>
</dbReference>
<keyword evidence="2" id="KW-1185">Reference proteome</keyword>
<name>A0A7W4VJ67_9HYPH</name>
<accession>A0A7W4VJ67</accession>
<reference evidence="1 2" key="1">
    <citation type="submission" date="2020-08" db="EMBL/GenBank/DDBJ databases">
        <title>The Agave Microbiome: Exploring the role of microbial communities in plant adaptations to desert environments.</title>
        <authorList>
            <person name="Partida-Martinez L.P."/>
        </authorList>
    </citation>
    <scope>NUCLEOTIDE SEQUENCE [LARGE SCALE GENOMIC DNA]</scope>
    <source>
        <strain evidence="1 2">AT3.9</strain>
    </source>
</reference>
<evidence type="ECO:0000313" key="2">
    <source>
        <dbReference type="Proteomes" id="UP000532010"/>
    </source>
</evidence>
<sequence>MTIRLHEERPLRQTEPLNPVQLLTRVRAVVSMLDLNCVCRSKLNAALERFENLETRRQLRTLLLDARHQAERIGALLELAGELDTIDSDETDLGVFDEITLLFQDIGAAAQAGAADMSKAKRLAAARGTG</sequence>
<gene>
    <name evidence="1" type="ORF">FHR70_001218</name>
</gene>
<dbReference type="AlphaFoldDB" id="A0A7W4VJ67"/>